<evidence type="ECO:0000256" key="3">
    <source>
        <dbReference type="ARBA" id="ARBA00022448"/>
    </source>
</evidence>
<name>A0A0D2X0B5_CAPO3</name>
<dbReference type="PhylomeDB" id="A0A0D2X0B5"/>
<dbReference type="AlphaFoldDB" id="A0A0D2X0B5"/>
<keyword evidence="7" id="KW-0677">Repeat</keyword>
<dbReference type="EMBL" id="KE346360">
    <property type="protein sequence ID" value="KJE88769.1"/>
    <property type="molecule type" value="Genomic_DNA"/>
</dbReference>
<dbReference type="InterPro" id="IPR004316">
    <property type="entry name" value="SWEET_rpt"/>
</dbReference>
<evidence type="ECO:0000256" key="2">
    <source>
        <dbReference type="ARBA" id="ARBA00007809"/>
    </source>
</evidence>
<proteinExistence type="inferred from homology"/>
<keyword evidence="5" id="KW-0762">Sugar transport</keyword>
<dbReference type="InParanoid" id="A0A0D2X0B5"/>
<keyword evidence="13" id="KW-1185">Reference proteome</keyword>
<dbReference type="Pfam" id="PF03083">
    <property type="entry name" value="MtN3_slv"/>
    <property type="match status" value="2"/>
</dbReference>
<protein>
    <submittedName>
        <fullName evidence="12">Uncharacterized protein</fullName>
    </submittedName>
</protein>
<accession>A0A0D2X0B5</accession>
<reference evidence="13" key="1">
    <citation type="submission" date="2011-02" db="EMBL/GenBank/DDBJ databases">
        <title>The Genome Sequence of Capsaspora owczarzaki ATCC 30864.</title>
        <authorList>
            <person name="Russ C."/>
            <person name="Cuomo C."/>
            <person name="Burger G."/>
            <person name="Gray M.W."/>
            <person name="Holland P.W.H."/>
            <person name="King N."/>
            <person name="Lang F.B.F."/>
            <person name="Roger A.J."/>
            <person name="Ruiz-Trillo I."/>
            <person name="Young S.K."/>
            <person name="Zeng Q."/>
            <person name="Gargeya S."/>
            <person name="Alvarado L."/>
            <person name="Berlin A."/>
            <person name="Chapman S.B."/>
            <person name="Chen Z."/>
            <person name="Freedman E."/>
            <person name="Gellesch M."/>
            <person name="Goldberg J."/>
            <person name="Griggs A."/>
            <person name="Gujja S."/>
            <person name="Heilman E."/>
            <person name="Heiman D."/>
            <person name="Howarth C."/>
            <person name="Mehta T."/>
            <person name="Neiman D."/>
            <person name="Pearson M."/>
            <person name="Roberts A."/>
            <person name="Saif S."/>
            <person name="Shea T."/>
            <person name="Shenoy N."/>
            <person name="Sisk P."/>
            <person name="Stolte C."/>
            <person name="Sykes S."/>
            <person name="White J."/>
            <person name="Yandava C."/>
            <person name="Haas B."/>
            <person name="Nusbaum C."/>
            <person name="Birren B."/>
        </authorList>
    </citation>
    <scope>NUCLEOTIDE SEQUENCE</scope>
    <source>
        <strain evidence="13">ATCC 30864</strain>
    </source>
</reference>
<evidence type="ECO:0000256" key="6">
    <source>
        <dbReference type="ARBA" id="ARBA00022692"/>
    </source>
</evidence>
<feature type="transmembrane region" description="Helical" evidence="11">
    <location>
        <begin position="169"/>
        <end position="186"/>
    </location>
</feature>
<dbReference type="OrthoDB" id="409725at2759"/>
<feature type="region of interest" description="Disordered" evidence="10">
    <location>
        <begin position="188"/>
        <end position="210"/>
    </location>
</feature>
<keyword evidence="8 11" id="KW-1133">Transmembrane helix</keyword>
<dbReference type="OMA" id="MIANCVA"/>
<keyword evidence="3" id="KW-0813">Transport</keyword>
<evidence type="ECO:0000256" key="4">
    <source>
        <dbReference type="ARBA" id="ARBA00022475"/>
    </source>
</evidence>
<dbReference type="PANTHER" id="PTHR10791">
    <property type="entry name" value="RAG1-ACTIVATING PROTEIN 1"/>
    <property type="match status" value="1"/>
</dbReference>
<evidence type="ECO:0000256" key="9">
    <source>
        <dbReference type="ARBA" id="ARBA00023136"/>
    </source>
</evidence>
<feature type="transmembrane region" description="Helical" evidence="11">
    <location>
        <begin position="107"/>
        <end position="126"/>
    </location>
</feature>
<evidence type="ECO:0000256" key="10">
    <source>
        <dbReference type="SAM" id="MobiDB-lite"/>
    </source>
</evidence>
<keyword evidence="4" id="KW-1003">Cell membrane</keyword>
<organism evidence="12 13">
    <name type="scientific">Capsaspora owczarzaki (strain ATCC 30864)</name>
    <dbReference type="NCBI Taxonomy" id="595528"/>
    <lineage>
        <taxon>Eukaryota</taxon>
        <taxon>Filasterea</taxon>
        <taxon>Capsaspora</taxon>
    </lineage>
</organism>
<dbReference type="Gene3D" id="1.20.1280.290">
    <property type="match status" value="2"/>
</dbReference>
<comment type="subcellular location">
    <subcellularLocation>
        <location evidence="1">Cell membrane</location>
        <topology evidence="1">Multi-pass membrane protein</topology>
    </subcellularLocation>
</comment>
<evidence type="ECO:0000256" key="1">
    <source>
        <dbReference type="ARBA" id="ARBA00004651"/>
    </source>
</evidence>
<feature type="transmembrane region" description="Helical" evidence="11">
    <location>
        <begin position="75"/>
        <end position="95"/>
    </location>
</feature>
<dbReference type="GO" id="GO:0051119">
    <property type="term" value="F:sugar transmembrane transporter activity"/>
    <property type="evidence" value="ECO:0007669"/>
    <property type="project" value="InterPro"/>
</dbReference>
<evidence type="ECO:0000256" key="8">
    <source>
        <dbReference type="ARBA" id="ARBA00022989"/>
    </source>
</evidence>
<dbReference type="Proteomes" id="UP000008743">
    <property type="component" value="Unassembled WGS sequence"/>
</dbReference>
<sequence length="210" mass="22456">MIQTILSVAAIIATVAVFASSITDDELHDNDRPAVREIERSRTTGATSIVPYVAGIVNCVLWTSYGLLISDPTQIIVNGIGSGLYIYYLTIYFSYTNDAVTARRTTLLGFCYIAAAFTWVGGMSTTRAEVTWNLGIVGALTTILFFAAPLSLLVRIVKTKSTDGLSRPLAWLGCLVFALLFLYPSTSPSNDSSNGQGPMGSSGLHISLGK</sequence>
<evidence type="ECO:0000256" key="7">
    <source>
        <dbReference type="ARBA" id="ARBA00022737"/>
    </source>
</evidence>
<evidence type="ECO:0000256" key="5">
    <source>
        <dbReference type="ARBA" id="ARBA00022597"/>
    </source>
</evidence>
<keyword evidence="9 11" id="KW-0472">Membrane</keyword>
<evidence type="ECO:0000313" key="12">
    <source>
        <dbReference type="EMBL" id="KJE88769.1"/>
    </source>
</evidence>
<dbReference type="eggNOG" id="KOG1623">
    <property type="taxonomic scope" value="Eukaryota"/>
</dbReference>
<keyword evidence="6 11" id="KW-0812">Transmembrane</keyword>
<comment type="similarity">
    <text evidence="2">Belongs to the SWEET sugar transporter family.</text>
</comment>
<gene>
    <name evidence="12" type="ORF">CAOG_000359</name>
</gene>
<evidence type="ECO:0000256" key="11">
    <source>
        <dbReference type="SAM" id="Phobius"/>
    </source>
</evidence>
<evidence type="ECO:0000313" key="13">
    <source>
        <dbReference type="Proteomes" id="UP000008743"/>
    </source>
</evidence>
<dbReference type="PANTHER" id="PTHR10791:SF30">
    <property type="entry name" value="SUGAR TRANSPORTER SWEET1"/>
    <property type="match status" value="1"/>
</dbReference>
<dbReference type="InterPro" id="IPR047664">
    <property type="entry name" value="SWEET"/>
</dbReference>
<dbReference type="GO" id="GO:0005886">
    <property type="term" value="C:plasma membrane"/>
    <property type="evidence" value="ECO:0007669"/>
    <property type="project" value="UniProtKB-SubCell"/>
</dbReference>
<feature type="transmembrane region" description="Helical" evidence="11">
    <location>
        <begin position="132"/>
        <end position="157"/>
    </location>
</feature>